<dbReference type="Pfam" id="PF03999">
    <property type="entry name" value="MAP65_ASE1"/>
    <property type="match status" value="1"/>
</dbReference>
<dbReference type="PANTHER" id="PTHR19321">
    <property type="entry name" value="PROTEIN REGULATOR OF CYTOKINESIS 1 PRC1-RELATED"/>
    <property type="match status" value="1"/>
</dbReference>
<dbReference type="PANTHER" id="PTHR19321:SF0">
    <property type="entry name" value="65-KDA MICROTUBULE-ASSOCIATED PROTEIN 6"/>
    <property type="match status" value="1"/>
</dbReference>
<dbReference type="InterPro" id="IPR007145">
    <property type="entry name" value="MAP65_Ase1_PRC1"/>
</dbReference>
<dbReference type="SMR" id="A0A0R0I111"/>
<dbReference type="GO" id="GO:0005874">
    <property type="term" value="C:microtubule"/>
    <property type="evidence" value="ECO:0007669"/>
    <property type="project" value="UniProtKB-KW"/>
</dbReference>
<evidence type="ECO:0000313" key="7">
    <source>
        <dbReference type="Proteomes" id="UP000008827"/>
    </source>
</evidence>
<gene>
    <name evidence="5" type="ORF">GLYMA_10G119700</name>
</gene>
<dbReference type="Gramene" id="KRH33387">
    <property type="protein sequence ID" value="KRH33387"/>
    <property type="gene ID" value="GLYMA_10G119700"/>
</dbReference>
<dbReference type="InParanoid" id="A0A0R0I111"/>
<reference evidence="5 6" key="1">
    <citation type="journal article" date="2010" name="Nature">
        <title>Genome sequence of the palaeopolyploid soybean.</title>
        <authorList>
            <person name="Schmutz J."/>
            <person name="Cannon S.B."/>
            <person name="Schlueter J."/>
            <person name="Ma J."/>
            <person name="Mitros T."/>
            <person name="Nelson W."/>
            <person name="Hyten D.L."/>
            <person name="Song Q."/>
            <person name="Thelen J.J."/>
            <person name="Cheng J."/>
            <person name="Xu D."/>
            <person name="Hellsten U."/>
            <person name="May G.D."/>
            <person name="Yu Y."/>
            <person name="Sakurai T."/>
            <person name="Umezawa T."/>
            <person name="Bhattacharyya M.K."/>
            <person name="Sandhu D."/>
            <person name="Valliyodan B."/>
            <person name="Lindquist E."/>
            <person name="Peto M."/>
            <person name="Grant D."/>
            <person name="Shu S."/>
            <person name="Goodstein D."/>
            <person name="Barry K."/>
            <person name="Futrell-Griggs M."/>
            <person name="Abernathy B."/>
            <person name="Du J."/>
            <person name="Tian Z."/>
            <person name="Zhu L."/>
            <person name="Gill N."/>
            <person name="Joshi T."/>
            <person name="Libault M."/>
            <person name="Sethuraman A."/>
            <person name="Zhang X.-C."/>
            <person name="Shinozaki K."/>
            <person name="Nguyen H.T."/>
            <person name="Wing R.A."/>
            <person name="Cregan P."/>
            <person name="Specht J."/>
            <person name="Grimwood J."/>
            <person name="Rokhsar D."/>
            <person name="Stacey G."/>
            <person name="Shoemaker R.C."/>
            <person name="Jackson S.A."/>
        </authorList>
    </citation>
    <scope>NUCLEOTIDE SEQUENCE [LARGE SCALE GENOMIC DNA]</scope>
    <source>
        <strain evidence="6">cv. Williams 82</strain>
        <tissue evidence="5">Callus</tissue>
    </source>
</reference>
<accession>A0A0R0I111</accession>
<dbReference type="PaxDb" id="3847-GLYMA10G23550.1"/>
<keyword evidence="4" id="KW-0963">Cytoplasm</keyword>
<dbReference type="EMBL" id="CM000843">
    <property type="protein sequence ID" value="KRH33387.1"/>
    <property type="molecule type" value="Genomic_DNA"/>
</dbReference>
<evidence type="ECO:0000256" key="2">
    <source>
        <dbReference type="ARBA" id="ARBA00006187"/>
    </source>
</evidence>
<evidence type="ECO:0000313" key="5">
    <source>
        <dbReference type="EMBL" id="KRH33387.1"/>
    </source>
</evidence>
<reference evidence="6" key="2">
    <citation type="submission" date="2018-02" db="UniProtKB">
        <authorList>
            <consortium name="EnsemblPlants"/>
        </authorList>
    </citation>
    <scope>IDENTIFICATION</scope>
    <source>
        <strain evidence="6">Williams 82</strain>
    </source>
</reference>
<dbReference type="STRING" id="3847.A0A0R0I111"/>
<evidence type="ECO:0000256" key="1">
    <source>
        <dbReference type="ARBA" id="ARBA00004245"/>
    </source>
</evidence>
<reference evidence="5" key="3">
    <citation type="submission" date="2018-07" db="EMBL/GenBank/DDBJ databases">
        <title>WGS assembly of Glycine max.</title>
        <authorList>
            <person name="Schmutz J."/>
            <person name="Cannon S."/>
            <person name="Schlueter J."/>
            <person name="Ma J."/>
            <person name="Mitros T."/>
            <person name="Nelson W."/>
            <person name="Hyten D."/>
            <person name="Song Q."/>
            <person name="Thelen J."/>
            <person name="Cheng J."/>
            <person name="Xu D."/>
            <person name="Hellsten U."/>
            <person name="May G."/>
            <person name="Yu Y."/>
            <person name="Sakurai T."/>
            <person name="Umezawa T."/>
            <person name="Bhattacharyya M."/>
            <person name="Sandhu D."/>
            <person name="Valliyodan B."/>
            <person name="Lindquist E."/>
            <person name="Peto M."/>
            <person name="Grant D."/>
            <person name="Shu S."/>
            <person name="Goodstein D."/>
            <person name="Barry K."/>
            <person name="Futrell-Griggs M."/>
            <person name="Abernathy B."/>
            <person name="Du J."/>
            <person name="Tian Z."/>
            <person name="Zhu L."/>
            <person name="Gill N."/>
            <person name="Joshi T."/>
            <person name="Libault M."/>
            <person name="Sethuraman A."/>
            <person name="Zhang X."/>
            <person name="Shinozaki K."/>
            <person name="Nguyen H."/>
            <person name="Wing R."/>
            <person name="Cregan P."/>
            <person name="Specht J."/>
            <person name="Grimwood J."/>
            <person name="Rokhsar D."/>
            <person name="Stacey G."/>
            <person name="Shoemaker R."/>
            <person name="Jackson S."/>
        </authorList>
    </citation>
    <scope>NUCLEOTIDE SEQUENCE</scope>
    <source>
        <tissue evidence="5">Callus</tissue>
    </source>
</reference>
<comment type="similarity">
    <text evidence="2">Belongs to the MAP65/ASE1 family.</text>
</comment>
<dbReference type="GO" id="GO:0000226">
    <property type="term" value="P:microtubule cytoskeleton organization"/>
    <property type="evidence" value="ECO:0007669"/>
    <property type="project" value="InterPro"/>
</dbReference>
<evidence type="ECO:0000256" key="3">
    <source>
        <dbReference type="ARBA" id="ARBA00022701"/>
    </source>
</evidence>
<keyword evidence="3" id="KW-0493">Microtubule</keyword>
<protein>
    <submittedName>
        <fullName evidence="5 6">Uncharacterized protein</fullName>
    </submittedName>
</protein>
<dbReference type="EnsemblPlants" id="KRH33387">
    <property type="protein sequence ID" value="KRH33387"/>
    <property type="gene ID" value="GLYMA_10G119700"/>
</dbReference>
<name>A0A0R0I111_SOYBN</name>
<organism evidence="5">
    <name type="scientific">Glycine max</name>
    <name type="common">Soybean</name>
    <name type="synonym">Glycine hispida</name>
    <dbReference type="NCBI Taxonomy" id="3847"/>
    <lineage>
        <taxon>Eukaryota</taxon>
        <taxon>Viridiplantae</taxon>
        <taxon>Streptophyta</taxon>
        <taxon>Embryophyta</taxon>
        <taxon>Tracheophyta</taxon>
        <taxon>Spermatophyta</taxon>
        <taxon>Magnoliopsida</taxon>
        <taxon>eudicotyledons</taxon>
        <taxon>Gunneridae</taxon>
        <taxon>Pentapetalae</taxon>
        <taxon>rosids</taxon>
        <taxon>fabids</taxon>
        <taxon>Fabales</taxon>
        <taxon>Fabaceae</taxon>
        <taxon>Papilionoideae</taxon>
        <taxon>50 kb inversion clade</taxon>
        <taxon>NPAAA clade</taxon>
        <taxon>indigoferoid/millettioid clade</taxon>
        <taxon>Phaseoleae</taxon>
        <taxon>Glycine</taxon>
        <taxon>Glycine subgen. Soja</taxon>
    </lineage>
</organism>
<evidence type="ECO:0000313" key="6">
    <source>
        <dbReference type="EnsemblPlants" id="KRH33387"/>
    </source>
</evidence>
<keyword evidence="4" id="KW-0206">Cytoskeleton</keyword>
<dbReference type="GO" id="GO:0008017">
    <property type="term" value="F:microtubule binding"/>
    <property type="evidence" value="ECO:0007669"/>
    <property type="project" value="InterPro"/>
</dbReference>
<evidence type="ECO:0000256" key="4">
    <source>
        <dbReference type="ARBA" id="ARBA00023212"/>
    </source>
</evidence>
<dbReference type="Proteomes" id="UP000008827">
    <property type="component" value="Chromosome 10"/>
</dbReference>
<sequence>MKITSIVGISESEITERGVLSTEMIEKAFAEVDRLAKLKASRMKELVFKKRSKLEEICKLTHIEPDTSTAAEKASALIDFGLFLCINRLFTYNYLLACFLEQLSSKKYFCFSKLS</sequence>
<comment type="subcellular location">
    <subcellularLocation>
        <location evidence="1">Cytoplasm</location>
        <location evidence="1">Cytoskeleton</location>
    </subcellularLocation>
</comment>
<proteinExistence type="inferred from homology"/>
<dbReference type="OMA" id="ICKLTHI"/>
<dbReference type="AlphaFoldDB" id="A0A0R0I111"/>
<keyword evidence="7" id="KW-1185">Reference proteome</keyword>